<reference evidence="1 2" key="1">
    <citation type="submission" date="2019-10" db="EMBL/GenBank/DDBJ databases">
        <authorList>
            <person name="Palmer J.M."/>
        </authorList>
    </citation>
    <scope>NUCLEOTIDE SEQUENCE [LARGE SCALE GENOMIC DNA]</scope>
    <source>
        <strain evidence="1 2">TWF506</strain>
    </source>
</reference>
<name>A0AAN8RSU1_9PEZI</name>
<dbReference type="Proteomes" id="UP001307849">
    <property type="component" value="Unassembled WGS sequence"/>
</dbReference>
<gene>
    <name evidence="1" type="ORF">TWF506_009743</name>
</gene>
<dbReference type="EMBL" id="JAVHJM010000007">
    <property type="protein sequence ID" value="KAK6510640.1"/>
    <property type="molecule type" value="Genomic_DNA"/>
</dbReference>
<evidence type="ECO:0000313" key="1">
    <source>
        <dbReference type="EMBL" id="KAK6510640.1"/>
    </source>
</evidence>
<sequence>MLRKDQRALVVKLDGLKSDGDAYLRQLDDVIQSFNSAQKGHNVLLSQLAELVKLQKAETAPVAAANVTLEEAQRGSSLMVEGPSQGMVMPSPLKSPIMTPATKRHTTVRQGIGPAKAALSTLSHLSGQMRWIEIDLVKLWDQQIRESVMARRTLSVEYERFMAAIRQYADKHFGGGAASPRSRSRATILWVVNNFDVSYYADYPLGDVKLELRTHLQD</sequence>
<comment type="caution">
    <text evidence="1">The sequence shown here is derived from an EMBL/GenBank/DDBJ whole genome shotgun (WGS) entry which is preliminary data.</text>
</comment>
<evidence type="ECO:0000313" key="2">
    <source>
        <dbReference type="Proteomes" id="UP001307849"/>
    </source>
</evidence>
<dbReference type="AlphaFoldDB" id="A0AAN8RSU1"/>
<keyword evidence="2" id="KW-1185">Reference proteome</keyword>
<accession>A0AAN8RSU1</accession>
<protein>
    <submittedName>
        <fullName evidence="1">Uncharacterized protein</fullName>
    </submittedName>
</protein>
<organism evidence="1 2">
    <name type="scientific">Arthrobotrys conoides</name>
    <dbReference type="NCBI Taxonomy" id="74498"/>
    <lineage>
        <taxon>Eukaryota</taxon>
        <taxon>Fungi</taxon>
        <taxon>Dikarya</taxon>
        <taxon>Ascomycota</taxon>
        <taxon>Pezizomycotina</taxon>
        <taxon>Orbiliomycetes</taxon>
        <taxon>Orbiliales</taxon>
        <taxon>Orbiliaceae</taxon>
        <taxon>Arthrobotrys</taxon>
    </lineage>
</organism>
<proteinExistence type="predicted"/>